<dbReference type="InParanoid" id="A0A0H2S7E6"/>
<evidence type="ECO:0000313" key="2">
    <source>
        <dbReference type="EMBL" id="KLO12781.1"/>
    </source>
</evidence>
<dbReference type="OrthoDB" id="3222645at2759"/>
<sequence length="447" mass="50642">MKIFINWIQTNLIPRKRVKRRRRDDLDYLDELPGPSHNQTRPTYSPHPITNVTIHPNIYPSNSDESKILDEDAVSAYGPESEDDHDHDSRRQTSSCDVETATESPSLEEVAAQEPLDRTERLFLDRINACDEEELITACHRMNSEITTCTQSIADEWSRARPEKQVDVSSISSVISGSIRNVIGSEILHRIHVAKSPQSHLDLESTLEFALRAWTIDCVAKFIFQSLLSPNSDLGYIEDDLAKLDIPSASAWSDLLQEAWQFSGYNNVSSSALLQDTFWRLVEIYGARGQLSIALRWKALAYQVTSKYRRKLTGAIRNHMLDGMRQILQFACSTNEPTQSAPEYILTEEHIECLFGPMDHLANIIHTGFMAAIYEVSVVRSGITYDSNRMEAWDSEEVQEGGVRSVICTIELGVSRVSAQLTTDTQHPDDKFYVRKKLDLLKPVVLV</sequence>
<gene>
    <name evidence="2" type="ORF">SCHPADRAFT_904827</name>
</gene>
<accession>A0A0H2S7E6</accession>
<protein>
    <submittedName>
        <fullName evidence="2">Uncharacterized protein</fullName>
    </submittedName>
</protein>
<feature type="compositionally biased region" description="Polar residues" evidence="1">
    <location>
        <begin position="92"/>
        <end position="105"/>
    </location>
</feature>
<feature type="region of interest" description="Disordered" evidence="1">
    <location>
        <begin position="77"/>
        <end position="114"/>
    </location>
</feature>
<dbReference type="AlphaFoldDB" id="A0A0H2S7E6"/>
<evidence type="ECO:0000256" key="1">
    <source>
        <dbReference type="SAM" id="MobiDB-lite"/>
    </source>
</evidence>
<name>A0A0H2S7E6_9AGAM</name>
<organism evidence="2 3">
    <name type="scientific">Schizopora paradoxa</name>
    <dbReference type="NCBI Taxonomy" id="27342"/>
    <lineage>
        <taxon>Eukaryota</taxon>
        <taxon>Fungi</taxon>
        <taxon>Dikarya</taxon>
        <taxon>Basidiomycota</taxon>
        <taxon>Agaricomycotina</taxon>
        <taxon>Agaricomycetes</taxon>
        <taxon>Hymenochaetales</taxon>
        <taxon>Schizoporaceae</taxon>
        <taxon>Schizopora</taxon>
    </lineage>
</organism>
<keyword evidence="3" id="KW-1185">Reference proteome</keyword>
<dbReference type="Proteomes" id="UP000053477">
    <property type="component" value="Unassembled WGS sequence"/>
</dbReference>
<dbReference type="EMBL" id="KQ085971">
    <property type="protein sequence ID" value="KLO12781.1"/>
    <property type="molecule type" value="Genomic_DNA"/>
</dbReference>
<proteinExistence type="predicted"/>
<reference evidence="2 3" key="1">
    <citation type="submission" date="2015-04" db="EMBL/GenBank/DDBJ databases">
        <title>Complete genome sequence of Schizopora paradoxa KUC8140, a cosmopolitan wood degrader in East Asia.</title>
        <authorList>
            <consortium name="DOE Joint Genome Institute"/>
            <person name="Min B."/>
            <person name="Park H."/>
            <person name="Jang Y."/>
            <person name="Kim J.-J."/>
            <person name="Kim K.H."/>
            <person name="Pangilinan J."/>
            <person name="Lipzen A."/>
            <person name="Riley R."/>
            <person name="Grigoriev I.V."/>
            <person name="Spatafora J.W."/>
            <person name="Choi I.-G."/>
        </authorList>
    </citation>
    <scope>NUCLEOTIDE SEQUENCE [LARGE SCALE GENOMIC DNA]</scope>
    <source>
        <strain evidence="2 3">KUC8140</strain>
    </source>
</reference>
<feature type="compositionally biased region" description="Polar residues" evidence="1">
    <location>
        <begin position="36"/>
        <end position="63"/>
    </location>
</feature>
<feature type="region of interest" description="Disordered" evidence="1">
    <location>
        <begin position="28"/>
        <end position="65"/>
    </location>
</feature>
<evidence type="ECO:0000313" key="3">
    <source>
        <dbReference type="Proteomes" id="UP000053477"/>
    </source>
</evidence>